<keyword evidence="6" id="KW-1185">Reference proteome</keyword>
<evidence type="ECO:0000259" key="4">
    <source>
        <dbReference type="Pfam" id="PF03088"/>
    </source>
</evidence>
<dbReference type="Pfam" id="PF20067">
    <property type="entry name" value="SSL_N"/>
    <property type="match status" value="1"/>
</dbReference>
<protein>
    <submittedName>
        <fullName evidence="5">Sugar lactone lactonase YvrE</fullName>
    </submittedName>
</protein>
<sequence>MLRIVALAVLALLLYFSFWPVPVEPIAWQAPPNPGYQGAFAENTKLAGVELLNIGDEHGPEDLDADAEGAIYASVYSGWVLRMAPGEDRFTPWVNTEGRPLGMDFDANGNLVVADAYKGLISIAPDKTITVLTDHVEDSPILYADDVDIAPDGKIYFSDASVRFGAKKNGGTYEASLLDVLEHSRSGRVLVYDPADKSTTLLVDGLSFANGIAMDPAGQFILINETSEYRIHKYWIAGERVNQIDTIIENLPGFPDNIIPGQDGRFWLGLVSPRLPIVDALADKPWLRKVVQRMPAFVRPAAKFYGHVVAIDADGKVLVSLQDPSGDYPVTTGVLETDDYLYISSLMAPVAARLKKDDKILAP</sequence>
<dbReference type="PANTHER" id="PTHR10426">
    <property type="entry name" value="STRICTOSIDINE SYNTHASE-RELATED"/>
    <property type="match status" value="1"/>
</dbReference>
<feature type="domain" description="Strictosidine synthase conserved region" evidence="4">
    <location>
        <begin position="145"/>
        <end position="238"/>
    </location>
</feature>
<dbReference type="AlphaFoldDB" id="A0A7X0MYU6"/>
<dbReference type="InterPro" id="IPR011042">
    <property type="entry name" value="6-blade_b-propeller_TolB-like"/>
</dbReference>
<keyword evidence="2" id="KW-0597">Phosphoprotein</keyword>
<dbReference type="GO" id="GO:0012505">
    <property type="term" value="C:endomembrane system"/>
    <property type="evidence" value="ECO:0007669"/>
    <property type="project" value="TreeGrafter"/>
</dbReference>
<comment type="similarity">
    <text evidence="1">Belongs to the strictosidine synthase family.</text>
</comment>
<evidence type="ECO:0000256" key="2">
    <source>
        <dbReference type="ARBA" id="ARBA00022553"/>
    </source>
</evidence>
<dbReference type="Proteomes" id="UP000528457">
    <property type="component" value="Unassembled WGS sequence"/>
</dbReference>
<evidence type="ECO:0000313" key="6">
    <source>
        <dbReference type="Proteomes" id="UP000528457"/>
    </source>
</evidence>
<reference evidence="5 6" key="1">
    <citation type="submission" date="2020-08" db="EMBL/GenBank/DDBJ databases">
        <title>Genomic Encyclopedia of Type Strains, Phase IV (KMG-IV): sequencing the most valuable type-strain genomes for metagenomic binning, comparative biology and taxonomic classification.</title>
        <authorList>
            <person name="Goeker M."/>
        </authorList>
    </citation>
    <scope>NUCLEOTIDE SEQUENCE [LARGE SCALE GENOMIC DNA]</scope>
    <source>
        <strain evidence="5 6">DSM 22368</strain>
    </source>
</reference>
<dbReference type="EMBL" id="JACHHT010000003">
    <property type="protein sequence ID" value="MBB6523459.1"/>
    <property type="molecule type" value="Genomic_DNA"/>
</dbReference>
<dbReference type="Gene3D" id="2.120.10.30">
    <property type="entry name" value="TolB, C-terminal domain"/>
    <property type="match status" value="1"/>
</dbReference>
<keyword evidence="3" id="KW-0325">Glycoprotein</keyword>
<evidence type="ECO:0000313" key="5">
    <source>
        <dbReference type="EMBL" id="MBB6523459.1"/>
    </source>
</evidence>
<name>A0A7X0MYU6_9GAMM</name>
<comment type="caution">
    <text evidence="5">The sequence shown here is derived from an EMBL/GenBank/DDBJ whole genome shotgun (WGS) entry which is preliminary data.</text>
</comment>
<accession>A0A7X0MYU6</accession>
<dbReference type="RefSeq" id="WP_166847792.1">
    <property type="nucleotide sequence ID" value="NZ_JAAONY010000003.1"/>
</dbReference>
<gene>
    <name evidence="5" type="ORF">HNR48_003761</name>
</gene>
<dbReference type="GO" id="GO:0016787">
    <property type="term" value="F:hydrolase activity"/>
    <property type="evidence" value="ECO:0007669"/>
    <property type="project" value="TreeGrafter"/>
</dbReference>
<dbReference type="InterPro" id="IPR018119">
    <property type="entry name" value="Strictosidine_synth_cons-reg"/>
</dbReference>
<evidence type="ECO:0000256" key="3">
    <source>
        <dbReference type="ARBA" id="ARBA00023180"/>
    </source>
</evidence>
<organism evidence="5 6">
    <name type="scientific">Pseudoteredinibacter isoporae</name>
    <dbReference type="NCBI Taxonomy" id="570281"/>
    <lineage>
        <taxon>Bacteria</taxon>
        <taxon>Pseudomonadati</taxon>
        <taxon>Pseudomonadota</taxon>
        <taxon>Gammaproteobacteria</taxon>
        <taxon>Cellvibrionales</taxon>
        <taxon>Cellvibrionaceae</taxon>
        <taxon>Pseudoteredinibacter</taxon>
    </lineage>
</organism>
<dbReference type="Pfam" id="PF03088">
    <property type="entry name" value="Str_synth"/>
    <property type="match status" value="1"/>
</dbReference>
<proteinExistence type="inferred from homology"/>
<dbReference type="SUPFAM" id="SSF63829">
    <property type="entry name" value="Calcium-dependent phosphotriesterase"/>
    <property type="match status" value="1"/>
</dbReference>
<evidence type="ECO:0000256" key="1">
    <source>
        <dbReference type="ARBA" id="ARBA00009191"/>
    </source>
</evidence>
<dbReference type="PANTHER" id="PTHR10426:SF88">
    <property type="entry name" value="ADIPOCYTE PLASMA MEMBRANE-ASSOCIATED PROTEIN HEMOMUCIN-RELATED"/>
    <property type="match status" value="1"/>
</dbReference>
<dbReference type="InParanoid" id="A0A7X0MYU6"/>